<dbReference type="EMBL" id="VSTH01000183">
    <property type="protein sequence ID" value="TYO61419.1"/>
    <property type="molecule type" value="Genomic_DNA"/>
</dbReference>
<dbReference type="PROSITE" id="PS51353">
    <property type="entry name" value="ARSC"/>
    <property type="match status" value="1"/>
</dbReference>
<dbReference type="PANTHER" id="PTHR30041:SF8">
    <property type="entry name" value="PROTEIN YFFB"/>
    <property type="match status" value="1"/>
</dbReference>
<name>A0A5S4YM52_9BRAD</name>
<dbReference type="Proteomes" id="UP000324797">
    <property type="component" value="Unassembled WGS sequence"/>
</dbReference>
<reference evidence="3 4" key="1">
    <citation type="submission" date="2019-08" db="EMBL/GenBank/DDBJ databases">
        <title>Bradyrhizobium hipponensis sp. nov., a rhizobium isolated from a Lupinus angustifolius root nodule in Tunisia.</title>
        <authorList>
            <person name="Off K."/>
            <person name="Rejili M."/>
            <person name="Mars M."/>
            <person name="Brachmann A."/>
            <person name="Marin M."/>
        </authorList>
    </citation>
    <scope>NUCLEOTIDE SEQUENCE [LARGE SCALE GENOMIC DNA]</scope>
    <source>
        <strain evidence="4">aSej3</strain>
    </source>
</reference>
<dbReference type="SUPFAM" id="SSF52833">
    <property type="entry name" value="Thioredoxin-like"/>
    <property type="match status" value="1"/>
</dbReference>
<evidence type="ECO:0000313" key="4">
    <source>
        <dbReference type="Proteomes" id="UP000324797"/>
    </source>
</evidence>
<proteinExistence type="inferred from homology"/>
<gene>
    <name evidence="3" type="ORF">FXV83_38195</name>
</gene>
<dbReference type="InterPro" id="IPR006660">
    <property type="entry name" value="Arsenate_reductase-like"/>
</dbReference>
<dbReference type="AlphaFoldDB" id="A0A5S4YM52"/>
<dbReference type="InterPro" id="IPR006504">
    <property type="entry name" value="Tscrpt_reg_Spx/MgsR"/>
</dbReference>
<sequence length="117" mass="13251">MPNIIYGIKNCDTMKKARAWLETHGVAYEFHDYKATGVEKDKLKQWSDKLGWETLLNRAGTTFKKLPDADKEGLTEKKALALMLAQPSMIKRPVLEIGGKLLVGFKPDIYAKEVRAK</sequence>
<dbReference type="NCBIfam" id="NF008107">
    <property type="entry name" value="PRK10853.1"/>
    <property type="match status" value="1"/>
</dbReference>
<evidence type="ECO:0000313" key="3">
    <source>
        <dbReference type="EMBL" id="TYO61419.1"/>
    </source>
</evidence>
<dbReference type="Pfam" id="PF03960">
    <property type="entry name" value="ArsC"/>
    <property type="match status" value="1"/>
</dbReference>
<comment type="similarity">
    <text evidence="1 2">Belongs to the ArsC family.</text>
</comment>
<dbReference type="PANTHER" id="PTHR30041">
    <property type="entry name" value="ARSENATE REDUCTASE"/>
    <property type="match status" value="1"/>
</dbReference>
<keyword evidence="4" id="KW-1185">Reference proteome</keyword>
<evidence type="ECO:0000256" key="2">
    <source>
        <dbReference type="PROSITE-ProRule" id="PRU01282"/>
    </source>
</evidence>
<dbReference type="CDD" id="cd03035">
    <property type="entry name" value="ArsC_Yffb"/>
    <property type="match status" value="1"/>
</dbReference>
<protein>
    <submittedName>
        <fullName evidence="3">ArsC family reductase</fullName>
    </submittedName>
</protein>
<dbReference type="Gene3D" id="3.40.30.10">
    <property type="entry name" value="Glutaredoxin"/>
    <property type="match status" value="1"/>
</dbReference>
<evidence type="ECO:0000256" key="1">
    <source>
        <dbReference type="ARBA" id="ARBA00007198"/>
    </source>
</evidence>
<organism evidence="3 4">
    <name type="scientific">Bradyrhizobium hipponense</name>
    <dbReference type="NCBI Taxonomy" id="2605638"/>
    <lineage>
        <taxon>Bacteria</taxon>
        <taxon>Pseudomonadati</taxon>
        <taxon>Pseudomonadota</taxon>
        <taxon>Alphaproteobacteria</taxon>
        <taxon>Hyphomicrobiales</taxon>
        <taxon>Nitrobacteraceae</taxon>
        <taxon>Bradyrhizobium</taxon>
    </lineage>
</organism>
<dbReference type="RefSeq" id="WP_148745051.1">
    <property type="nucleotide sequence ID" value="NZ_VSTH01000183.1"/>
</dbReference>
<comment type="caution">
    <text evidence="3">The sequence shown here is derived from an EMBL/GenBank/DDBJ whole genome shotgun (WGS) entry which is preliminary data.</text>
</comment>
<dbReference type="InterPro" id="IPR036249">
    <property type="entry name" value="Thioredoxin-like_sf"/>
</dbReference>
<dbReference type="NCBIfam" id="TIGR01617">
    <property type="entry name" value="arsC_related"/>
    <property type="match status" value="1"/>
</dbReference>
<accession>A0A5S4YM52</accession>